<protein>
    <submittedName>
        <fullName evidence="1">Riboflavin transporter FmnP</fullName>
    </submittedName>
</protein>
<reference evidence="1" key="1">
    <citation type="submission" date="2017-04" db="EMBL/GenBank/DDBJ databases">
        <authorList>
            <person name="Varghese N."/>
            <person name="Submissions S."/>
        </authorList>
    </citation>
    <scope>NUCLEOTIDE SEQUENCE</scope>
    <source>
        <strain evidence="1">WTE2008</strain>
    </source>
</reference>
<evidence type="ECO:0000313" key="2">
    <source>
        <dbReference type="Proteomes" id="UP000192328"/>
    </source>
</evidence>
<evidence type="ECO:0000313" key="1">
    <source>
        <dbReference type="EMBL" id="SMC68202.1"/>
    </source>
</evidence>
<gene>
    <name evidence="1" type="ORF">SAMN06297397_1990</name>
</gene>
<dbReference type="Proteomes" id="UP000192328">
    <property type="component" value="Unassembled WGS sequence"/>
</dbReference>
<proteinExistence type="predicted"/>
<name>A0AC61PME1_9FIRM</name>
<sequence length="197" mass="21104">MTSTTQTRFSVGVMTRIAILAAAASILFLLEIPVVAFYKLDLSNIPVLLGAFSMGTVPGLIILGIKSAIGLLHSSSAGVGELADFIMGAALVIPASLIYHRNKTRKNAIIGMAVGTVCMIIAGILMNKYVLIPFYMGAYHMDMEGIIRFAKVAFVDSEWKLLLLITGPFNLLKGVVLSIVAGLIYKPLSPILHGKIR</sequence>
<accession>A0AC61PME1</accession>
<dbReference type="EMBL" id="FWXZ01000003">
    <property type="protein sequence ID" value="SMC68202.1"/>
    <property type="molecule type" value="Genomic_DNA"/>
</dbReference>
<comment type="caution">
    <text evidence="1">The sequence shown here is derived from an EMBL/GenBank/DDBJ whole genome shotgun (WGS) entry which is preliminary data.</text>
</comment>
<organism evidence="1 2">
    <name type="scientific">Aristaeella lactis</name>
    <dbReference type="NCBI Taxonomy" id="3046383"/>
    <lineage>
        <taxon>Bacteria</taxon>
        <taxon>Bacillati</taxon>
        <taxon>Bacillota</taxon>
        <taxon>Clostridia</taxon>
        <taxon>Eubacteriales</taxon>
        <taxon>Aristaeellaceae</taxon>
        <taxon>Aristaeella</taxon>
    </lineage>
</organism>
<keyword evidence="2" id="KW-1185">Reference proteome</keyword>